<accession>A0A838ZH39</accession>
<proteinExistence type="predicted"/>
<gene>
    <name evidence="1" type="ORF">HU137_02195</name>
</gene>
<dbReference type="AlphaFoldDB" id="A0A838ZH39"/>
<keyword evidence="2" id="KW-1185">Reference proteome</keyword>
<sequence>MMLNFTSKNDILPQLEKITPETPAKFGVMTAQHMVEHLIVLMKISTGKLNFPLSRSEESAESFKQQLIYTDMKFPKGVKAKGIPEDQPLPLRYENLEVAIDKLTSEIDDFHSFFTENPEQKTLHPVLNWLIYDEWKIFHSKHFTHHFEQFGVV</sequence>
<comment type="caution">
    <text evidence="1">The sequence shown here is derived from an EMBL/GenBank/DDBJ whole genome shotgun (WGS) entry which is preliminary data.</text>
</comment>
<evidence type="ECO:0000313" key="1">
    <source>
        <dbReference type="EMBL" id="MBA5628578.1"/>
    </source>
</evidence>
<organism evidence="1 2">
    <name type="scientific">Moheibacter lacus</name>
    <dbReference type="NCBI Taxonomy" id="2745851"/>
    <lineage>
        <taxon>Bacteria</taxon>
        <taxon>Pseudomonadati</taxon>
        <taxon>Bacteroidota</taxon>
        <taxon>Flavobacteriia</taxon>
        <taxon>Flavobacteriales</taxon>
        <taxon>Weeksellaceae</taxon>
        <taxon>Moheibacter</taxon>
    </lineage>
</organism>
<reference evidence="1 2" key="1">
    <citation type="submission" date="2020-07" db="EMBL/GenBank/DDBJ databases">
        <title>Moheibacter lacus sp. nov., a member of the family Flavobacteriaceae isolated from freshwater lake sediment.</title>
        <authorList>
            <person name="Liu Y."/>
        </authorList>
    </citation>
    <scope>NUCLEOTIDE SEQUENCE [LARGE SCALE GENOMIC DNA]</scope>
    <source>
        <strain evidence="1 2">BDHS18</strain>
    </source>
</reference>
<evidence type="ECO:0000313" key="2">
    <source>
        <dbReference type="Proteomes" id="UP000552241"/>
    </source>
</evidence>
<dbReference type="EMBL" id="JACDZE010000001">
    <property type="protein sequence ID" value="MBA5628578.1"/>
    <property type="molecule type" value="Genomic_DNA"/>
</dbReference>
<dbReference type="Proteomes" id="UP000552241">
    <property type="component" value="Unassembled WGS sequence"/>
</dbReference>
<protein>
    <submittedName>
        <fullName evidence="1">DUF1569 domain-containing protein</fullName>
    </submittedName>
</protein>
<name>A0A838ZH39_9FLAO</name>